<sequence length="306" mass="36102">MQSFGNRRLEEDDDVFNENAWDQYEWTEEMEREAQNMIDLASQEPLPAEKREHFLKNAANFWDEFYDHHESHFFKNRKWLTREFPELLDRSLASGPFRPSEHVDFPGQSSSFRVLEVGCGAGNTVTPILEAKERGVEDTFIYACDFSEKAVALVRSSYLYRPEHCLAFEQDISKPNLTWPFPPGSIDVICMIFVLSAISPADFSQTICNLRDCLRPGGMILFRDYGRFDMAQLRFKKGRCISENFYTRGDGTCVYFFQQEEVRRLFTEAGLVEVENHMDRRLLVNRRRKLKMYRVWLQCRYQKPIE</sequence>
<proteinExistence type="inferred from homology"/>
<name>A0A0X3NMY4_SCHSO</name>
<dbReference type="GO" id="GO:0052735">
    <property type="term" value="F:tRNA (cytidine-3-)-methyltransferase activity"/>
    <property type="evidence" value="ECO:0007669"/>
    <property type="project" value="TreeGrafter"/>
</dbReference>
<accession>A0A0X3NMY4</accession>
<dbReference type="SUPFAM" id="SSF53335">
    <property type="entry name" value="S-adenosyl-L-methionine-dependent methyltransferases"/>
    <property type="match status" value="1"/>
</dbReference>
<dbReference type="AlphaFoldDB" id="A0A0X3NMY4"/>
<dbReference type="InterPro" id="IPR029063">
    <property type="entry name" value="SAM-dependent_MTases_sf"/>
</dbReference>
<evidence type="ECO:0000256" key="1">
    <source>
        <dbReference type="ARBA" id="ARBA00009725"/>
    </source>
</evidence>
<evidence type="ECO:0000313" key="5">
    <source>
        <dbReference type="EMBL" id="JAP41294.1"/>
    </source>
</evidence>
<evidence type="ECO:0000256" key="4">
    <source>
        <dbReference type="PIRNR" id="PIRNR037755"/>
    </source>
</evidence>
<dbReference type="PIRSF" id="PIRSF037755">
    <property type="entry name" value="Mettl2_prd"/>
    <property type="match status" value="1"/>
</dbReference>
<dbReference type="CDD" id="cd02440">
    <property type="entry name" value="AdoMet_MTases"/>
    <property type="match status" value="1"/>
</dbReference>
<comment type="similarity">
    <text evidence="1 4">Belongs to the methyltransferase superfamily. METL family.</text>
</comment>
<dbReference type="PANTHER" id="PTHR22809:SF11">
    <property type="entry name" value="TRNA N(3)-METHYLCYTIDINE METHYLTRANSFERASE METTL2"/>
    <property type="match status" value="1"/>
</dbReference>
<protein>
    <recommendedName>
        <fullName evidence="4">tRNA N(3)-methylcytidine methyltransferase</fullName>
        <ecNumber evidence="4">2.1.1.-</ecNumber>
    </recommendedName>
</protein>
<evidence type="ECO:0000313" key="6">
    <source>
        <dbReference type="EMBL" id="JAP43902.1"/>
    </source>
</evidence>
<keyword evidence="2 4" id="KW-0489">Methyltransferase</keyword>
<organism evidence="5">
    <name type="scientific">Schistocephalus solidus</name>
    <name type="common">Tapeworm</name>
    <dbReference type="NCBI Taxonomy" id="70667"/>
    <lineage>
        <taxon>Eukaryota</taxon>
        <taxon>Metazoa</taxon>
        <taxon>Spiralia</taxon>
        <taxon>Lophotrochozoa</taxon>
        <taxon>Platyhelminthes</taxon>
        <taxon>Cestoda</taxon>
        <taxon>Eucestoda</taxon>
        <taxon>Diphyllobothriidea</taxon>
        <taxon>Diphyllobothriidae</taxon>
        <taxon>Schistocephalus</taxon>
    </lineage>
</organism>
<dbReference type="EMBL" id="GEEE01012910">
    <property type="protein sequence ID" value="JAP50315.1"/>
    <property type="molecule type" value="Transcribed_RNA"/>
</dbReference>
<dbReference type="EMBL" id="GEEE01015205">
    <property type="protein sequence ID" value="JAP48020.1"/>
    <property type="molecule type" value="Transcribed_RNA"/>
</dbReference>
<dbReference type="EMBL" id="GEEE01019602">
    <property type="protein sequence ID" value="JAP43623.1"/>
    <property type="molecule type" value="Transcribed_RNA"/>
</dbReference>
<evidence type="ECO:0000256" key="2">
    <source>
        <dbReference type="ARBA" id="ARBA00022603"/>
    </source>
</evidence>
<dbReference type="EC" id="2.1.1.-" evidence="4"/>
<dbReference type="EMBL" id="GEEE01019323">
    <property type="protein sequence ID" value="JAP43902.1"/>
    <property type="molecule type" value="Transcribed_RNA"/>
</dbReference>
<keyword evidence="3 4" id="KW-0808">Transferase</keyword>
<comment type="function">
    <text evidence="4">S-adenosyl-L-methionine-dependent methyltransferase.</text>
</comment>
<dbReference type="Gene3D" id="3.40.50.150">
    <property type="entry name" value="Vaccinia Virus protein VP39"/>
    <property type="match status" value="1"/>
</dbReference>
<dbReference type="EMBL" id="GEEE01021931">
    <property type="protein sequence ID" value="JAP41294.1"/>
    <property type="molecule type" value="Transcribed_RNA"/>
</dbReference>
<dbReference type="PANTHER" id="PTHR22809">
    <property type="entry name" value="METHYLTRANSFERASE-RELATED"/>
    <property type="match status" value="1"/>
</dbReference>
<dbReference type="InterPro" id="IPR026113">
    <property type="entry name" value="METTL2/6/8-like"/>
</dbReference>
<dbReference type="Pfam" id="PF13489">
    <property type="entry name" value="Methyltransf_23"/>
    <property type="match status" value="1"/>
</dbReference>
<dbReference type="GO" id="GO:0032259">
    <property type="term" value="P:methylation"/>
    <property type="evidence" value="ECO:0007669"/>
    <property type="project" value="UniProtKB-KW"/>
</dbReference>
<reference evidence="5" key="1">
    <citation type="submission" date="2016-01" db="EMBL/GenBank/DDBJ databases">
        <title>Reference transcriptome for the parasite Schistocephalus solidus: insights into the molecular evolution of parasitism.</title>
        <authorList>
            <person name="Hebert F.O."/>
            <person name="Grambauer S."/>
            <person name="Barber I."/>
            <person name="Landry C.R."/>
            <person name="Aubin-Horth N."/>
        </authorList>
    </citation>
    <scope>NUCLEOTIDE SEQUENCE</scope>
</reference>
<evidence type="ECO:0000256" key="3">
    <source>
        <dbReference type="ARBA" id="ARBA00022679"/>
    </source>
</evidence>
<gene>
    <name evidence="6" type="primary">METL2</name>
    <name evidence="5" type="ORF">TR117209</name>
</gene>
<dbReference type="EMBL" id="GEEE01022522">
    <property type="protein sequence ID" value="JAP40703.1"/>
    <property type="molecule type" value="Transcribed_RNA"/>
</dbReference>